<comment type="caution">
    <text evidence="1">The sequence shown here is derived from an EMBL/GenBank/DDBJ whole genome shotgun (WGS) entry which is preliminary data.</text>
</comment>
<dbReference type="RefSeq" id="WP_088604287.1">
    <property type="nucleotide sequence ID" value="NZ_NJIH01000008.1"/>
</dbReference>
<keyword evidence="2" id="KW-1185">Reference proteome</keyword>
<organism evidence="1 2">
    <name type="scientific">Candidimonas nitroreducens</name>
    <dbReference type="NCBI Taxonomy" id="683354"/>
    <lineage>
        <taxon>Bacteria</taxon>
        <taxon>Pseudomonadati</taxon>
        <taxon>Pseudomonadota</taxon>
        <taxon>Betaproteobacteria</taxon>
        <taxon>Burkholderiales</taxon>
        <taxon>Alcaligenaceae</taxon>
        <taxon>Candidimonas</taxon>
    </lineage>
</organism>
<dbReference type="EMBL" id="NJIH01000008">
    <property type="protein sequence ID" value="OWT58375.1"/>
    <property type="molecule type" value="Genomic_DNA"/>
</dbReference>
<gene>
    <name evidence="1" type="ORF">CEY11_15500</name>
</gene>
<accession>A0A225MAQ6</accession>
<sequence>MFALEKLSRAEKLRMMEALWRDLTADAAELPPSAWHDDALRHAEVEQAKGSAQMMDWAEAKSLLRRRAQS</sequence>
<evidence type="ECO:0000313" key="1">
    <source>
        <dbReference type="EMBL" id="OWT58375.1"/>
    </source>
</evidence>
<name>A0A225MAQ6_9BURK</name>
<dbReference type="InterPro" id="IPR013406">
    <property type="entry name" value="CHP02574_addiction_mod"/>
</dbReference>
<dbReference type="AlphaFoldDB" id="A0A225MAQ6"/>
<reference evidence="2" key="1">
    <citation type="submission" date="2017-06" db="EMBL/GenBank/DDBJ databases">
        <title>Herbaspirillum phytohormonus sp. nov., isolated from the root nodule of Robinia pseudoacacia in lead-zinc mine.</title>
        <authorList>
            <person name="Fan M."/>
            <person name="Lin Y."/>
        </authorList>
    </citation>
    <scope>NUCLEOTIDE SEQUENCE [LARGE SCALE GENOMIC DNA]</scope>
    <source>
        <strain evidence="2">SC-089</strain>
    </source>
</reference>
<proteinExistence type="predicted"/>
<dbReference type="OrthoDB" id="200227at2"/>
<protein>
    <submittedName>
        <fullName evidence="1">Acyl-protein synthetase</fullName>
    </submittedName>
</protein>
<dbReference type="Proteomes" id="UP000214603">
    <property type="component" value="Unassembled WGS sequence"/>
</dbReference>
<evidence type="ECO:0000313" key="2">
    <source>
        <dbReference type="Proteomes" id="UP000214603"/>
    </source>
</evidence>
<dbReference type="Pfam" id="PF09720">
    <property type="entry name" value="Unstab_antitox"/>
    <property type="match status" value="1"/>
</dbReference>